<proteinExistence type="inferred from homology"/>
<evidence type="ECO:0000313" key="11">
    <source>
        <dbReference type="Proteomes" id="UP000242715"/>
    </source>
</evidence>
<sequence>MNLDDSVWDDSDEVFNEASELDREWQRRHDQFHTIGYRDGLFAGKEAAAQEGFNIGFKQSVLHGYRWGLVRGVTSALSNLPDRLKEKLVEAKEKRVEFQGLYESVQPLSTIDALRLFNDDIKAKEALEQSEHVEVTSSNIAESKEKTSYGSLGSYIEENQGHGTNPPQEQPDEPLPRTYSQLLRTNNPTKTSWPELVGVTAEEAEKKIKEEMAGADIKVVPQGSFVTFDYRYQRVRLFVDESNKIVEIPRIG</sequence>
<evidence type="ECO:0000259" key="9">
    <source>
        <dbReference type="Pfam" id="PF09811"/>
    </source>
</evidence>
<keyword evidence="6" id="KW-0722">Serine protease inhibitor</keyword>
<dbReference type="GO" id="GO:0005634">
    <property type="term" value="C:nucleus"/>
    <property type="evidence" value="ECO:0007669"/>
    <property type="project" value="UniProtKB-SubCell"/>
</dbReference>
<feature type="region of interest" description="Disordered" evidence="8">
    <location>
        <begin position="154"/>
        <end position="178"/>
    </location>
</feature>
<keyword evidence="7" id="KW-0539">Nucleus</keyword>
<dbReference type="PANTHER" id="PTHR18829:SF0">
    <property type="entry name" value="PROTEIN YAE1 HOMOLOG"/>
    <property type="match status" value="1"/>
</dbReference>
<dbReference type="PROSITE" id="PS00285">
    <property type="entry name" value="POTATO_INHIBITOR"/>
    <property type="match status" value="1"/>
</dbReference>
<dbReference type="Gene3D" id="3.30.10.10">
    <property type="entry name" value="Trypsin Inhibitor V, subunit A"/>
    <property type="match status" value="1"/>
</dbReference>
<dbReference type="GO" id="GO:0004867">
    <property type="term" value="F:serine-type endopeptidase inhibitor activity"/>
    <property type="evidence" value="ECO:0007669"/>
    <property type="project" value="UniProtKB-KW"/>
</dbReference>
<evidence type="ECO:0000313" key="10">
    <source>
        <dbReference type="EMBL" id="GAU20862.1"/>
    </source>
</evidence>
<dbReference type="Proteomes" id="UP000242715">
    <property type="component" value="Unassembled WGS sequence"/>
</dbReference>
<dbReference type="PANTHER" id="PTHR18829">
    <property type="entry name" value="PROTEIN YAE1 HOMOLOG"/>
    <property type="match status" value="1"/>
</dbReference>
<gene>
    <name evidence="10" type="ORF">TSUD_120540</name>
</gene>
<dbReference type="InterPro" id="IPR036354">
    <property type="entry name" value="Prot_inh_pot1_sf"/>
</dbReference>
<dbReference type="GO" id="GO:0009611">
    <property type="term" value="P:response to wounding"/>
    <property type="evidence" value="ECO:0007669"/>
    <property type="project" value="InterPro"/>
</dbReference>
<dbReference type="SUPFAM" id="SSF54654">
    <property type="entry name" value="CI-2 family of serine protease inhibitors"/>
    <property type="match status" value="1"/>
</dbReference>
<dbReference type="AlphaFoldDB" id="A0A2Z6MQ52"/>
<evidence type="ECO:0000256" key="4">
    <source>
        <dbReference type="ARBA" id="ARBA00022490"/>
    </source>
</evidence>
<dbReference type="OrthoDB" id="20086at2759"/>
<accession>A0A2Z6MQ52</accession>
<evidence type="ECO:0000256" key="7">
    <source>
        <dbReference type="ARBA" id="ARBA00023242"/>
    </source>
</evidence>
<comment type="subcellular location">
    <subcellularLocation>
        <location evidence="2">Cytoplasm</location>
    </subcellularLocation>
    <subcellularLocation>
        <location evidence="1">Nucleus</location>
    </subcellularLocation>
</comment>
<organism evidence="10 11">
    <name type="scientific">Trifolium subterraneum</name>
    <name type="common">Subterranean clover</name>
    <dbReference type="NCBI Taxonomy" id="3900"/>
    <lineage>
        <taxon>Eukaryota</taxon>
        <taxon>Viridiplantae</taxon>
        <taxon>Streptophyta</taxon>
        <taxon>Embryophyta</taxon>
        <taxon>Tracheophyta</taxon>
        <taxon>Spermatophyta</taxon>
        <taxon>Magnoliopsida</taxon>
        <taxon>eudicotyledons</taxon>
        <taxon>Gunneridae</taxon>
        <taxon>Pentapetalae</taxon>
        <taxon>rosids</taxon>
        <taxon>fabids</taxon>
        <taxon>Fabales</taxon>
        <taxon>Fabaceae</taxon>
        <taxon>Papilionoideae</taxon>
        <taxon>50 kb inversion clade</taxon>
        <taxon>NPAAA clade</taxon>
        <taxon>Hologalegina</taxon>
        <taxon>IRL clade</taxon>
        <taxon>Trifolieae</taxon>
        <taxon>Trifolium</taxon>
    </lineage>
</organism>
<dbReference type="InterPro" id="IPR019191">
    <property type="entry name" value="Essential_protein_Yae1_N"/>
</dbReference>
<reference evidence="11" key="1">
    <citation type="journal article" date="2017" name="Front. Plant Sci.">
        <title>Climate Clever Clovers: New Paradigm to Reduce the Environmental Footprint of Ruminants by Breeding Low Methanogenic Forages Utilizing Haplotype Variation.</title>
        <authorList>
            <person name="Kaur P."/>
            <person name="Appels R."/>
            <person name="Bayer P.E."/>
            <person name="Keeble-Gagnere G."/>
            <person name="Wang J."/>
            <person name="Hirakawa H."/>
            <person name="Shirasawa K."/>
            <person name="Vercoe P."/>
            <person name="Stefanova K."/>
            <person name="Durmic Z."/>
            <person name="Nichols P."/>
            <person name="Revell C."/>
            <person name="Isobe S.N."/>
            <person name="Edwards D."/>
            <person name="Erskine W."/>
        </authorList>
    </citation>
    <scope>NUCLEOTIDE SEQUENCE [LARGE SCALE GENOMIC DNA]</scope>
    <source>
        <strain evidence="11">cv. Daliak</strain>
    </source>
</reference>
<evidence type="ECO:0000256" key="8">
    <source>
        <dbReference type="SAM" id="MobiDB-lite"/>
    </source>
</evidence>
<evidence type="ECO:0000256" key="2">
    <source>
        <dbReference type="ARBA" id="ARBA00004496"/>
    </source>
</evidence>
<dbReference type="Pfam" id="PF09811">
    <property type="entry name" value="Yae1_N"/>
    <property type="match status" value="1"/>
</dbReference>
<dbReference type="Pfam" id="PF00280">
    <property type="entry name" value="potato_inhibit"/>
    <property type="match status" value="1"/>
</dbReference>
<evidence type="ECO:0000256" key="1">
    <source>
        <dbReference type="ARBA" id="ARBA00004123"/>
    </source>
</evidence>
<comment type="similarity">
    <text evidence="3">Belongs to the protease inhibitor I13 (potato type I serine protease inhibitor) family.</text>
</comment>
<protein>
    <recommendedName>
        <fullName evidence="9">Essential protein Yae1 N-terminal domain-containing protein</fullName>
    </recommendedName>
</protein>
<name>A0A2Z6MQ52_TRISU</name>
<keyword evidence="4" id="KW-0963">Cytoplasm</keyword>
<evidence type="ECO:0000256" key="3">
    <source>
        <dbReference type="ARBA" id="ARBA00008210"/>
    </source>
</evidence>
<evidence type="ECO:0000256" key="5">
    <source>
        <dbReference type="ARBA" id="ARBA00022690"/>
    </source>
</evidence>
<evidence type="ECO:0000256" key="6">
    <source>
        <dbReference type="ARBA" id="ARBA00022900"/>
    </source>
</evidence>
<feature type="domain" description="Essential protein Yae1 N-terminal" evidence="9">
    <location>
        <begin position="36"/>
        <end position="73"/>
    </location>
</feature>
<keyword evidence="11" id="KW-1185">Reference proteome</keyword>
<dbReference type="InterPro" id="IPR000864">
    <property type="entry name" value="Prot_inh_pot1"/>
</dbReference>
<dbReference type="InterPro" id="IPR038881">
    <property type="entry name" value="Yae1-like"/>
</dbReference>
<dbReference type="EMBL" id="DF973221">
    <property type="protein sequence ID" value="GAU20862.1"/>
    <property type="molecule type" value="Genomic_DNA"/>
</dbReference>
<dbReference type="GO" id="GO:0005737">
    <property type="term" value="C:cytoplasm"/>
    <property type="evidence" value="ECO:0007669"/>
    <property type="project" value="UniProtKB-SubCell"/>
</dbReference>
<keyword evidence="5" id="KW-0646">Protease inhibitor</keyword>
<dbReference type="PRINTS" id="PR00292">
    <property type="entry name" value="POTATOINHBTR"/>
</dbReference>